<accession>A0A6A2XYJ5</accession>
<dbReference type="AlphaFoldDB" id="A0A6A2XYJ5"/>
<organism evidence="1 2">
    <name type="scientific">Hibiscus syriacus</name>
    <name type="common">Rose of Sharon</name>
    <dbReference type="NCBI Taxonomy" id="106335"/>
    <lineage>
        <taxon>Eukaryota</taxon>
        <taxon>Viridiplantae</taxon>
        <taxon>Streptophyta</taxon>
        <taxon>Embryophyta</taxon>
        <taxon>Tracheophyta</taxon>
        <taxon>Spermatophyta</taxon>
        <taxon>Magnoliopsida</taxon>
        <taxon>eudicotyledons</taxon>
        <taxon>Gunneridae</taxon>
        <taxon>Pentapetalae</taxon>
        <taxon>rosids</taxon>
        <taxon>malvids</taxon>
        <taxon>Malvales</taxon>
        <taxon>Malvaceae</taxon>
        <taxon>Malvoideae</taxon>
        <taxon>Hibiscus</taxon>
    </lineage>
</organism>
<reference evidence="1" key="1">
    <citation type="submission" date="2019-09" db="EMBL/GenBank/DDBJ databases">
        <title>Draft genome information of white flower Hibiscus syriacus.</title>
        <authorList>
            <person name="Kim Y.-M."/>
        </authorList>
    </citation>
    <scope>NUCLEOTIDE SEQUENCE [LARGE SCALE GENOMIC DNA]</scope>
    <source>
        <strain evidence="1">YM2019G1</strain>
    </source>
</reference>
<comment type="caution">
    <text evidence="1">The sequence shown here is derived from an EMBL/GenBank/DDBJ whole genome shotgun (WGS) entry which is preliminary data.</text>
</comment>
<proteinExistence type="predicted"/>
<name>A0A6A2XYJ5_HIBSY</name>
<evidence type="ECO:0000313" key="1">
    <source>
        <dbReference type="EMBL" id="KAE8663829.1"/>
    </source>
</evidence>
<dbReference type="EMBL" id="VEPZ02001664">
    <property type="protein sequence ID" value="KAE8663829.1"/>
    <property type="molecule type" value="Genomic_DNA"/>
</dbReference>
<protein>
    <submittedName>
        <fullName evidence="1">Uncharacterized protein</fullName>
    </submittedName>
</protein>
<gene>
    <name evidence="1" type="ORF">F3Y22_tig00112888pilonHSYRG00141</name>
</gene>
<dbReference type="Proteomes" id="UP000436088">
    <property type="component" value="Unassembled WGS sequence"/>
</dbReference>
<sequence>MRGGKEDDPDWGGASGSGSCLLGGVDTGGEGCVSLQRFNATHNVSSSIDLYDKRWDWSKSHKLNTYDFQKLSKSDASDLLNGSWVVVAGDSQARCFALSLLNLILGPQAQRMYSVPYVVNLTNSMEQDLAFGDVMMGAAGDDCGRCFSELKKGGARRVMLMVEIEKRGEGIATCKKVTTNKNLEIVRLVEESENRKKQEVTREISLPSQSSAGIEIDYSSKKRKPSLLPLARAFDVNTRAQLDEEIARMFYTDDLPFNLARNPHYHRAFTFAATHNILGYVPPDTRFASIIVMLKRFKFIKKGLQAMVISDECNSYRENDTVKANFVKEKLVSDDWWNKVAYIIDFTKPIYDILRLSEDSCKVAPHRDGEISREIMKCFRRFDVSYKEVFFGSERRNKLNLIRAEDLVYIHYNFRLLSRSSSQYEDEKTKMWDVGGDAFDSLGDVGYLEFVELSFDEQDLESQLISKDVNNCNIASSIDLYEKRWDWSKSPKLNTYDFQKLSKPDASDLLNGSWVVVAGDSQARFFALSLLNLILQDLAFGDVLVGVAGDDCGRCFSELKEGGARRVMLMVEIEKRD</sequence>
<keyword evidence="2" id="KW-1185">Reference proteome</keyword>
<evidence type="ECO:0000313" key="2">
    <source>
        <dbReference type="Proteomes" id="UP000436088"/>
    </source>
</evidence>